<organism evidence="1 2">
    <name type="scientific">Acidihalobacter aeolianus</name>
    <dbReference type="NCBI Taxonomy" id="2792603"/>
    <lineage>
        <taxon>Bacteria</taxon>
        <taxon>Pseudomonadati</taxon>
        <taxon>Pseudomonadota</taxon>
        <taxon>Gammaproteobacteria</taxon>
        <taxon>Chromatiales</taxon>
        <taxon>Ectothiorhodospiraceae</taxon>
        <taxon>Acidihalobacter</taxon>
    </lineage>
</organism>
<proteinExistence type="predicted"/>
<evidence type="ECO:0000313" key="1">
    <source>
        <dbReference type="EMBL" id="AOV16036.1"/>
    </source>
</evidence>
<accession>A0A1D8K513</accession>
<name>A0A1D8K513_9GAMM</name>
<dbReference type="EMBL" id="CP017448">
    <property type="protein sequence ID" value="AOV16036.1"/>
    <property type="molecule type" value="Genomic_DNA"/>
</dbReference>
<protein>
    <submittedName>
        <fullName evidence="1">Uncharacterized protein</fullName>
    </submittedName>
</protein>
<sequence>MELIQKNAVSRSVLDERVGCANGPALVAELRKKGLDIPCKMFPVTDRDGKKTKVGIYWASESDKLKIAELLNGEA</sequence>
<gene>
    <name evidence="1" type="ORF">BJI67_02185</name>
</gene>
<keyword evidence="2" id="KW-1185">Reference proteome</keyword>
<dbReference type="Proteomes" id="UP000095342">
    <property type="component" value="Chromosome"/>
</dbReference>
<dbReference type="KEGG" id="aaeo:BJI67_02185"/>
<reference evidence="1 2" key="1">
    <citation type="submission" date="2016-09" db="EMBL/GenBank/DDBJ databases">
        <title>Acidihalobacter prosperus V6 (DSM14174).</title>
        <authorList>
            <person name="Khaleque H.N."/>
            <person name="Ramsay J.P."/>
            <person name="Murphy R.J.T."/>
            <person name="Kaksonen A.H."/>
            <person name="Boxall N.J."/>
            <person name="Watkin E.L.J."/>
        </authorList>
    </citation>
    <scope>NUCLEOTIDE SEQUENCE [LARGE SCALE GENOMIC DNA]</scope>
    <source>
        <strain evidence="1 2">V6</strain>
    </source>
</reference>
<dbReference type="AlphaFoldDB" id="A0A1D8K513"/>
<evidence type="ECO:0000313" key="2">
    <source>
        <dbReference type="Proteomes" id="UP000095342"/>
    </source>
</evidence>